<dbReference type="CDD" id="cd07338">
    <property type="entry name" value="M48B_HtpX_like"/>
    <property type="match status" value="1"/>
</dbReference>
<evidence type="ECO:0000256" key="12">
    <source>
        <dbReference type="SAM" id="Phobius"/>
    </source>
</evidence>
<keyword evidence="8" id="KW-0862">Zinc</keyword>
<evidence type="ECO:0000256" key="8">
    <source>
        <dbReference type="ARBA" id="ARBA00022833"/>
    </source>
</evidence>
<feature type="transmembrane region" description="Helical" evidence="12">
    <location>
        <begin position="512"/>
        <end position="533"/>
    </location>
</feature>
<dbReference type="Proteomes" id="UP000018198">
    <property type="component" value="Unassembled WGS sequence"/>
</dbReference>
<dbReference type="Gene3D" id="1.25.40.10">
    <property type="entry name" value="Tetratricopeptide repeat domain"/>
    <property type="match status" value="1"/>
</dbReference>
<dbReference type="GO" id="GO:0046872">
    <property type="term" value="F:metal ion binding"/>
    <property type="evidence" value="ECO:0007669"/>
    <property type="project" value="UniProtKB-KW"/>
</dbReference>
<feature type="transmembrane region" description="Helical" evidence="12">
    <location>
        <begin position="157"/>
        <end position="177"/>
    </location>
</feature>
<feature type="transmembrane region" description="Helical" evidence="12">
    <location>
        <begin position="317"/>
        <end position="336"/>
    </location>
</feature>
<evidence type="ECO:0000256" key="1">
    <source>
        <dbReference type="ARBA" id="ARBA00001947"/>
    </source>
</evidence>
<keyword evidence="10" id="KW-0482">Metalloprotease</keyword>
<keyword evidence="7" id="KW-0378">Hydrolase</keyword>
<accession>T2JAG0</accession>
<keyword evidence="5 12" id="KW-0812">Transmembrane</keyword>
<dbReference type="EMBL" id="CAQM01000452">
    <property type="protein sequence ID" value="CCQ62131.1"/>
    <property type="molecule type" value="Genomic_DNA"/>
</dbReference>
<evidence type="ECO:0000256" key="3">
    <source>
        <dbReference type="ARBA" id="ARBA00022475"/>
    </source>
</evidence>
<dbReference type="RefSeq" id="WP_021835736.1">
    <property type="nucleotide sequence ID" value="NZ_CAQM01000452.1"/>
</dbReference>
<evidence type="ECO:0000256" key="5">
    <source>
        <dbReference type="ARBA" id="ARBA00022692"/>
    </source>
</evidence>
<dbReference type="InterPro" id="IPR050083">
    <property type="entry name" value="HtpX_protease"/>
</dbReference>
<feature type="transmembrane region" description="Helical" evidence="12">
    <location>
        <begin position="651"/>
        <end position="672"/>
    </location>
</feature>
<sequence>MSTDLLNKGLQALQQQQYSEAVSLLGNFCQHYPDRNSDFYVQGLIALARAYRGNGQQEKAITLAQTLQKHSNREIQQWAKSFLSIVNQDEINSSGHSKEPEFNKIAGRAEQTGVRLMMPKVADNLAFASTFTITLLLGMVLSLCLGVFLISGGENPLLGLMISVAVTLVFNGVTFFLSPVIMDFTQKWLYQTRWVNLAEIKRRSPEAAEMILRVCRERQLVHPRLGIIDDQNPTAFTYGSLPGNARIVVSQGLFTYLDDDEIATVYAHELGHIVHWDFAIMTLASTLVQITYLIYLFARRWSHRGNSYNKLKDGLKVASIAAYFFYIIGTYLMLYLSRTREYSADHFAAEVRGNPNGLSRALVKIAYGITEELTNNSEPSQVLEGTRALGICDAKGAATTGTIYGSSAEVQRLGKVFVWDLFNPWAKLAEFNSTHPLTGKRIQALSTYAEQMGIGSQFNMASVIKEGNKLNKQKLLNNFFGELIISNSHIIGGILGFIFGLTLTIFLNNTGLLISSIAWGFGGGFILKTLLLYPDFKKAQSSDILTLMCDPYGSPVRGKAVQLKGTLIGRGDAGYSFGSDLKLQDQTGMIFTRYTSRFGAIGNFFFGANQVESLIGTPVGTVGWFRRGVAPWFDFMELYGKEKNVKSYPRFSGLITGFGIIILGIVFTLRVFQDIKVNKFIIKNT</sequence>
<feature type="domain" description="Peptidase M48" evidence="13">
    <location>
        <begin position="204"/>
        <end position="447"/>
    </location>
</feature>
<reference evidence="14 15" key="2">
    <citation type="submission" date="2013-09" db="EMBL/GenBank/DDBJ databases">
        <title>Whole genome comparison of six Crocosphaera watsonii strains with differing phenotypes.</title>
        <authorList>
            <person name="Bench S.R."/>
            <person name="Heller P."/>
            <person name="Frank I."/>
            <person name="Arciniega M."/>
            <person name="Shilova I.N."/>
            <person name="Zehr J.P."/>
        </authorList>
    </citation>
    <scope>NUCLEOTIDE SEQUENCE [LARGE SCALE GENOMIC DNA]</scope>
    <source>
        <strain evidence="14 15">WH 0401</strain>
    </source>
</reference>
<keyword evidence="6" id="KW-0479">Metal-binding</keyword>
<evidence type="ECO:0000313" key="14">
    <source>
        <dbReference type="EMBL" id="CCQ62131.1"/>
    </source>
</evidence>
<evidence type="ECO:0000256" key="10">
    <source>
        <dbReference type="ARBA" id="ARBA00023049"/>
    </source>
</evidence>
<dbReference type="PANTHER" id="PTHR43221">
    <property type="entry name" value="PROTEASE HTPX"/>
    <property type="match status" value="1"/>
</dbReference>
<evidence type="ECO:0000313" key="15">
    <source>
        <dbReference type="Proteomes" id="UP000018198"/>
    </source>
</evidence>
<feature type="transmembrane region" description="Helical" evidence="12">
    <location>
        <begin position="479"/>
        <end position="506"/>
    </location>
</feature>
<feature type="transmembrane region" description="Helical" evidence="12">
    <location>
        <begin position="278"/>
        <end position="297"/>
    </location>
</feature>
<dbReference type="GO" id="GO:0005886">
    <property type="term" value="C:plasma membrane"/>
    <property type="evidence" value="ECO:0007669"/>
    <property type="project" value="UniProtKB-SubCell"/>
</dbReference>
<dbReference type="InterPro" id="IPR001915">
    <property type="entry name" value="Peptidase_M48"/>
</dbReference>
<organism evidence="14 15">
    <name type="scientific">Crocosphaera watsonii WH 0401</name>
    <dbReference type="NCBI Taxonomy" id="555881"/>
    <lineage>
        <taxon>Bacteria</taxon>
        <taxon>Bacillati</taxon>
        <taxon>Cyanobacteriota</taxon>
        <taxon>Cyanophyceae</taxon>
        <taxon>Oscillatoriophycideae</taxon>
        <taxon>Chroococcales</taxon>
        <taxon>Aphanothecaceae</taxon>
        <taxon>Crocosphaera</taxon>
    </lineage>
</organism>
<dbReference type="GO" id="GO:0006508">
    <property type="term" value="P:proteolysis"/>
    <property type="evidence" value="ECO:0007669"/>
    <property type="project" value="UniProtKB-KW"/>
</dbReference>
<dbReference type="InterPro" id="IPR011990">
    <property type="entry name" value="TPR-like_helical_dom_sf"/>
</dbReference>
<keyword evidence="9 12" id="KW-1133">Transmembrane helix</keyword>
<feature type="transmembrane region" description="Helical" evidence="12">
    <location>
        <begin position="125"/>
        <end position="151"/>
    </location>
</feature>
<dbReference type="Gene3D" id="3.30.2010.10">
    <property type="entry name" value="Metalloproteases ('zincins'), catalytic domain"/>
    <property type="match status" value="1"/>
</dbReference>
<evidence type="ECO:0000259" key="13">
    <source>
        <dbReference type="Pfam" id="PF01435"/>
    </source>
</evidence>
<gene>
    <name evidence="14" type="ORF">CWATWH0401_4146</name>
</gene>
<dbReference type="Pfam" id="PF01435">
    <property type="entry name" value="Peptidase_M48"/>
    <property type="match status" value="1"/>
</dbReference>
<keyword evidence="3" id="KW-1003">Cell membrane</keyword>
<keyword evidence="11 12" id="KW-0472">Membrane</keyword>
<evidence type="ECO:0000256" key="2">
    <source>
        <dbReference type="ARBA" id="ARBA00004651"/>
    </source>
</evidence>
<dbReference type="GO" id="GO:0004222">
    <property type="term" value="F:metalloendopeptidase activity"/>
    <property type="evidence" value="ECO:0007669"/>
    <property type="project" value="InterPro"/>
</dbReference>
<comment type="cofactor">
    <cofactor evidence="1">
        <name>Zn(2+)</name>
        <dbReference type="ChEBI" id="CHEBI:29105"/>
    </cofactor>
</comment>
<evidence type="ECO:0000256" key="6">
    <source>
        <dbReference type="ARBA" id="ARBA00022723"/>
    </source>
</evidence>
<evidence type="ECO:0000256" key="7">
    <source>
        <dbReference type="ARBA" id="ARBA00022801"/>
    </source>
</evidence>
<comment type="subcellular location">
    <subcellularLocation>
        <location evidence="2">Cell membrane</location>
        <topology evidence="2">Multi-pass membrane protein</topology>
    </subcellularLocation>
</comment>
<name>T2JAG0_CROWT</name>
<evidence type="ECO:0000256" key="9">
    <source>
        <dbReference type="ARBA" id="ARBA00022989"/>
    </source>
</evidence>
<protein>
    <recommendedName>
        <fullName evidence="13">Peptidase M48 domain-containing protein</fullName>
    </recommendedName>
</protein>
<dbReference type="SUPFAM" id="SSF48452">
    <property type="entry name" value="TPR-like"/>
    <property type="match status" value="1"/>
</dbReference>
<evidence type="ECO:0000256" key="11">
    <source>
        <dbReference type="ARBA" id="ARBA00023136"/>
    </source>
</evidence>
<keyword evidence="4" id="KW-0645">Protease</keyword>
<reference evidence="14 15" key="1">
    <citation type="submission" date="2013-01" db="EMBL/GenBank/DDBJ databases">
        <authorList>
            <person name="Bench S."/>
        </authorList>
    </citation>
    <scope>NUCLEOTIDE SEQUENCE [LARGE SCALE GENOMIC DNA]</scope>
    <source>
        <strain evidence="14 15">WH 0401</strain>
    </source>
</reference>
<evidence type="ECO:0000256" key="4">
    <source>
        <dbReference type="ARBA" id="ARBA00022670"/>
    </source>
</evidence>
<comment type="caution">
    <text evidence="14">The sequence shown here is derived from an EMBL/GenBank/DDBJ whole genome shotgun (WGS) entry which is preliminary data.</text>
</comment>
<proteinExistence type="predicted"/>
<dbReference type="PANTHER" id="PTHR43221:SF1">
    <property type="entry name" value="PROTEASE HTPX"/>
    <property type="match status" value="1"/>
</dbReference>
<dbReference type="AlphaFoldDB" id="T2JAG0"/>